<dbReference type="Proteomes" id="UP001524460">
    <property type="component" value="Unassembled WGS sequence"/>
</dbReference>
<evidence type="ECO:0000313" key="2">
    <source>
        <dbReference type="EMBL" id="MCQ1060227.1"/>
    </source>
</evidence>
<sequence length="50" mass="5120">MGLGASLALGGNDSQLLIALLAFSPSGAVAILFIIKGIETGFAIRKFINE</sequence>
<comment type="caution">
    <text evidence="2">The sequence shown here is derived from an EMBL/GenBank/DDBJ whole genome shotgun (WGS) entry which is preliminary data.</text>
</comment>
<protein>
    <submittedName>
        <fullName evidence="2">Uncharacterized protein</fullName>
    </submittedName>
</protein>
<keyword evidence="1" id="KW-0812">Transmembrane</keyword>
<gene>
    <name evidence="2" type="ORF">NHN17_19475</name>
</gene>
<dbReference type="EMBL" id="JANEYT010000061">
    <property type="protein sequence ID" value="MCQ1060227.1"/>
    <property type="molecule type" value="Genomic_DNA"/>
</dbReference>
<organism evidence="2 3">
    <name type="scientific">Photobacterium pectinilyticum</name>
    <dbReference type="NCBI Taxonomy" id="2906793"/>
    <lineage>
        <taxon>Bacteria</taxon>
        <taxon>Pseudomonadati</taxon>
        <taxon>Pseudomonadota</taxon>
        <taxon>Gammaproteobacteria</taxon>
        <taxon>Vibrionales</taxon>
        <taxon>Vibrionaceae</taxon>
        <taxon>Photobacterium</taxon>
    </lineage>
</organism>
<proteinExistence type="predicted"/>
<keyword evidence="3" id="KW-1185">Reference proteome</keyword>
<reference evidence="2 3" key="1">
    <citation type="submission" date="2022-07" db="EMBL/GenBank/DDBJ databases">
        <title>Photobacterium pectinilyticum sp. nov., a marine bacterium isolated from surface seawater of Qingdao offshore.</title>
        <authorList>
            <person name="Wang X."/>
        </authorList>
    </citation>
    <scope>NUCLEOTIDE SEQUENCE [LARGE SCALE GENOMIC DNA]</scope>
    <source>
        <strain evidence="2 3">ZSDE20</strain>
    </source>
</reference>
<dbReference type="RefSeq" id="WP_255044307.1">
    <property type="nucleotide sequence ID" value="NZ_JANEYT010000061.1"/>
</dbReference>
<feature type="transmembrane region" description="Helical" evidence="1">
    <location>
        <begin position="16"/>
        <end position="35"/>
    </location>
</feature>
<evidence type="ECO:0000256" key="1">
    <source>
        <dbReference type="SAM" id="Phobius"/>
    </source>
</evidence>
<keyword evidence="1" id="KW-1133">Transmembrane helix</keyword>
<name>A0ABT1N6R1_9GAMM</name>
<evidence type="ECO:0000313" key="3">
    <source>
        <dbReference type="Proteomes" id="UP001524460"/>
    </source>
</evidence>
<keyword evidence="1" id="KW-0472">Membrane</keyword>
<accession>A0ABT1N6R1</accession>